<evidence type="ECO:0000256" key="8">
    <source>
        <dbReference type="ARBA" id="ARBA00045705"/>
    </source>
</evidence>
<accession>A0A0N1PH34</accession>
<dbReference type="GO" id="GO:0005737">
    <property type="term" value="C:cytoplasm"/>
    <property type="evidence" value="ECO:0007669"/>
    <property type="project" value="TreeGrafter"/>
</dbReference>
<evidence type="ECO:0000256" key="3">
    <source>
        <dbReference type="ARBA" id="ARBA00038968"/>
    </source>
</evidence>
<comment type="similarity">
    <text evidence="1 22">Belongs to the short-chain dehydrogenases/reductases (SDR) family.</text>
</comment>
<dbReference type="InterPro" id="IPR020904">
    <property type="entry name" value="Sc_DH/Rdtase_CS"/>
</dbReference>
<comment type="catalytic activity">
    <reaction evidence="21">
        <text>resolvin E1 + NAD(+) = 18-oxo-resolvin E1 + NADH + H(+)</text>
        <dbReference type="Rhea" id="RHEA:49244"/>
        <dbReference type="ChEBI" id="CHEBI:15378"/>
        <dbReference type="ChEBI" id="CHEBI:57540"/>
        <dbReference type="ChEBI" id="CHEBI:57945"/>
        <dbReference type="ChEBI" id="CHEBI:91000"/>
        <dbReference type="ChEBI" id="CHEBI:91001"/>
    </reaction>
    <physiologicalReaction direction="left-to-right" evidence="21">
        <dbReference type="Rhea" id="RHEA:49245"/>
    </physiologicalReaction>
</comment>
<comment type="catalytic activity">
    <reaction evidence="16">
        <text>lipoxin A4 + NAD(+) = 15-oxo-(5S,6R)-dihydroxy-(7E,9E,11Z,13E)-eicosatetraenoate + NADH + H(+)</text>
        <dbReference type="Rhea" id="RHEA:41572"/>
        <dbReference type="ChEBI" id="CHEBI:15378"/>
        <dbReference type="ChEBI" id="CHEBI:57540"/>
        <dbReference type="ChEBI" id="CHEBI:57945"/>
        <dbReference type="ChEBI" id="CHEBI:67026"/>
        <dbReference type="ChEBI" id="CHEBI:78311"/>
    </reaction>
    <physiologicalReaction direction="left-to-right" evidence="16">
        <dbReference type="Rhea" id="RHEA:41573"/>
    </physiologicalReaction>
</comment>
<evidence type="ECO:0000313" key="24">
    <source>
        <dbReference type="Proteomes" id="UP000053240"/>
    </source>
</evidence>
<dbReference type="EC" id="1.1.1.232" evidence="4"/>
<evidence type="ECO:0000256" key="12">
    <source>
        <dbReference type="ARBA" id="ARBA00048140"/>
    </source>
</evidence>
<dbReference type="PANTHER" id="PTHR44229">
    <property type="entry name" value="15-HYDROXYPROSTAGLANDIN DEHYDROGENASE [NAD(+)]"/>
    <property type="match status" value="1"/>
</dbReference>
<comment type="catalytic activity">
    <reaction evidence="17">
        <text>prostaglandin A1 + NAD(+) = 15-oxo-prostaglandin A1 + NADH + H(+)</text>
        <dbReference type="Rhea" id="RHEA:41263"/>
        <dbReference type="ChEBI" id="CHEBI:15378"/>
        <dbReference type="ChEBI" id="CHEBI:57398"/>
        <dbReference type="ChEBI" id="CHEBI:57540"/>
        <dbReference type="ChEBI" id="CHEBI:57945"/>
        <dbReference type="ChEBI" id="CHEBI:85072"/>
    </reaction>
    <physiologicalReaction direction="left-to-right" evidence="17">
        <dbReference type="Rhea" id="RHEA:41264"/>
    </physiologicalReaction>
</comment>
<reference evidence="23 24" key="1">
    <citation type="journal article" date="2015" name="Nat. Commun.">
        <title>Outbred genome sequencing and CRISPR/Cas9 gene editing in butterflies.</title>
        <authorList>
            <person name="Li X."/>
            <person name="Fan D."/>
            <person name="Zhang W."/>
            <person name="Liu G."/>
            <person name="Zhang L."/>
            <person name="Zhao L."/>
            <person name="Fang X."/>
            <person name="Chen L."/>
            <person name="Dong Y."/>
            <person name="Chen Y."/>
            <person name="Ding Y."/>
            <person name="Zhao R."/>
            <person name="Feng M."/>
            <person name="Zhu Y."/>
            <person name="Feng Y."/>
            <person name="Jiang X."/>
            <person name="Zhu D."/>
            <person name="Xiang H."/>
            <person name="Feng X."/>
            <person name="Li S."/>
            <person name="Wang J."/>
            <person name="Zhang G."/>
            <person name="Kronforst M.R."/>
            <person name="Wang W."/>
        </authorList>
    </citation>
    <scope>NUCLEOTIDE SEQUENCE [LARGE SCALE GENOMIC DNA]</scope>
    <source>
        <strain evidence="23">Ya'a_city_454_Pm</strain>
        <tissue evidence="23">Whole body</tissue>
    </source>
</reference>
<dbReference type="EMBL" id="KQ460366">
    <property type="protein sequence ID" value="KPJ15583.1"/>
    <property type="molecule type" value="Genomic_DNA"/>
</dbReference>
<dbReference type="GO" id="GO:0047034">
    <property type="term" value="F:15-hydroxyicosatetraenoate dehydrogenase activity"/>
    <property type="evidence" value="ECO:0007669"/>
    <property type="project" value="UniProtKB-EC"/>
</dbReference>
<protein>
    <recommendedName>
        <fullName evidence="5">15-hydroxyprostaglandin dehydrogenase [NAD(+)]</fullName>
        <ecNumber evidence="3">1.1.1.141</ecNumber>
        <ecNumber evidence="4">1.1.1.232</ecNumber>
    </recommendedName>
    <alternativeName>
        <fullName evidence="7">Eicosanoid/docosanoid dehydrogenase [NAD(+)]</fullName>
    </alternativeName>
    <alternativeName>
        <fullName evidence="6">Prostaglandin dehydrogenase 1</fullName>
    </alternativeName>
</protein>
<dbReference type="Proteomes" id="UP000053240">
    <property type="component" value="Unassembled WGS sequence"/>
</dbReference>
<evidence type="ECO:0000256" key="4">
    <source>
        <dbReference type="ARBA" id="ARBA00039060"/>
    </source>
</evidence>
<comment type="catalytic activity">
    <reaction evidence="18">
        <text>prostaglandin E2 + NAD(+) = 15-oxoprostaglandin E2 + NADH + H(+)</text>
        <dbReference type="Rhea" id="RHEA:11876"/>
        <dbReference type="ChEBI" id="CHEBI:15378"/>
        <dbReference type="ChEBI" id="CHEBI:57400"/>
        <dbReference type="ChEBI" id="CHEBI:57540"/>
        <dbReference type="ChEBI" id="CHEBI:57945"/>
        <dbReference type="ChEBI" id="CHEBI:606564"/>
        <dbReference type="EC" id="1.1.1.141"/>
    </reaction>
    <physiologicalReaction direction="left-to-right" evidence="18">
        <dbReference type="Rhea" id="RHEA:11877"/>
    </physiologicalReaction>
</comment>
<evidence type="ECO:0000256" key="13">
    <source>
        <dbReference type="ARBA" id="ARBA00048144"/>
    </source>
</evidence>
<evidence type="ECO:0000256" key="6">
    <source>
        <dbReference type="ARBA" id="ARBA00041812"/>
    </source>
</evidence>
<dbReference type="InterPro" id="IPR002347">
    <property type="entry name" value="SDR_fam"/>
</dbReference>
<dbReference type="STRING" id="76193.A0A0N1PH34"/>
<dbReference type="Gene3D" id="3.40.50.720">
    <property type="entry name" value="NAD(P)-binding Rossmann-like Domain"/>
    <property type="match status" value="2"/>
</dbReference>
<gene>
    <name evidence="23" type="ORF">RR48_04800</name>
</gene>
<dbReference type="SUPFAM" id="SSF51735">
    <property type="entry name" value="NAD(P)-binding Rossmann-fold domains"/>
    <property type="match status" value="1"/>
</dbReference>
<comment type="catalytic activity">
    <reaction evidence="9">
        <text>prostaglandin E1 + NAD(+) = 15-oxoprostaglandin E1 + NADH + H(+)</text>
        <dbReference type="Rhea" id="RHEA:16477"/>
        <dbReference type="ChEBI" id="CHEBI:15378"/>
        <dbReference type="ChEBI" id="CHEBI:57397"/>
        <dbReference type="ChEBI" id="CHEBI:57401"/>
        <dbReference type="ChEBI" id="CHEBI:57540"/>
        <dbReference type="ChEBI" id="CHEBI:57945"/>
    </reaction>
    <physiologicalReaction direction="left-to-right" evidence="9">
        <dbReference type="Rhea" id="RHEA:16478"/>
    </physiologicalReaction>
</comment>
<comment type="catalytic activity">
    <reaction evidence="19">
        <text>resolvin D2 + NAD(+) = 16-oxoresolvin D2 + NADH + H(+)</text>
        <dbReference type="Rhea" id="RHEA:53588"/>
        <dbReference type="ChEBI" id="CHEBI:15378"/>
        <dbReference type="ChEBI" id="CHEBI:57540"/>
        <dbReference type="ChEBI" id="CHEBI:57945"/>
        <dbReference type="ChEBI" id="CHEBI:133367"/>
        <dbReference type="ChEBI" id="CHEBI:137498"/>
    </reaction>
    <physiologicalReaction direction="left-to-right" evidence="19">
        <dbReference type="Rhea" id="RHEA:53589"/>
    </physiologicalReaction>
</comment>
<dbReference type="FunCoup" id="A0A0N1PH34">
    <property type="interactions" value="107"/>
</dbReference>
<comment type="catalytic activity">
    <reaction evidence="20">
        <text>(15S)-hydroxy-(5Z,8Z,11Z,13E)-eicosatetraenoate + NAD(+) = 15-oxo-(5Z,8Z,11Z,13E)-eicosatetraenoate + NADH + H(+)</text>
        <dbReference type="Rhea" id="RHEA:23260"/>
        <dbReference type="ChEBI" id="CHEBI:15378"/>
        <dbReference type="ChEBI" id="CHEBI:57409"/>
        <dbReference type="ChEBI" id="CHEBI:57410"/>
        <dbReference type="ChEBI" id="CHEBI:57540"/>
        <dbReference type="ChEBI" id="CHEBI:57945"/>
        <dbReference type="EC" id="1.1.1.232"/>
    </reaction>
    <physiologicalReaction direction="left-to-right" evidence="20">
        <dbReference type="Rhea" id="RHEA:23261"/>
    </physiologicalReaction>
</comment>
<evidence type="ECO:0000313" key="23">
    <source>
        <dbReference type="EMBL" id="KPJ15583.1"/>
    </source>
</evidence>
<comment type="catalytic activity">
    <reaction evidence="15">
        <text>resolvin D2 + NAD(+) = 7-oxoresolvin D2 + NADH + H(+)</text>
        <dbReference type="Rhea" id="RHEA:53584"/>
        <dbReference type="ChEBI" id="CHEBI:15378"/>
        <dbReference type="ChEBI" id="CHEBI:57540"/>
        <dbReference type="ChEBI" id="CHEBI:57945"/>
        <dbReference type="ChEBI" id="CHEBI:133367"/>
        <dbReference type="ChEBI" id="CHEBI:137497"/>
    </reaction>
    <physiologicalReaction direction="left-to-right" evidence="15">
        <dbReference type="Rhea" id="RHEA:53585"/>
    </physiologicalReaction>
</comment>
<organism evidence="23 24">
    <name type="scientific">Papilio machaon</name>
    <name type="common">Old World swallowtail butterfly</name>
    <dbReference type="NCBI Taxonomy" id="76193"/>
    <lineage>
        <taxon>Eukaryota</taxon>
        <taxon>Metazoa</taxon>
        <taxon>Ecdysozoa</taxon>
        <taxon>Arthropoda</taxon>
        <taxon>Hexapoda</taxon>
        <taxon>Insecta</taxon>
        <taxon>Pterygota</taxon>
        <taxon>Neoptera</taxon>
        <taxon>Endopterygota</taxon>
        <taxon>Lepidoptera</taxon>
        <taxon>Glossata</taxon>
        <taxon>Ditrysia</taxon>
        <taxon>Papilionoidea</taxon>
        <taxon>Papilionidae</taxon>
        <taxon>Papilioninae</taxon>
        <taxon>Papilio</taxon>
    </lineage>
</organism>
<evidence type="ECO:0000256" key="10">
    <source>
        <dbReference type="ARBA" id="ARBA00047672"/>
    </source>
</evidence>
<evidence type="ECO:0000256" key="17">
    <source>
        <dbReference type="ARBA" id="ARBA00048611"/>
    </source>
</evidence>
<evidence type="ECO:0000256" key="16">
    <source>
        <dbReference type="ARBA" id="ARBA00048535"/>
    </source>
</evidence>
<dbReference type="PRINTS" id="PR00080">
    <property type="entry name" value="SDRFAMILY"/>
</dbReference>
<keyword evidence="24" id="KW-1185">Reference proteome</keyword>
<evidence type="ECO:0000256" key="19">
    <source>
        <dbReference type="ARBA" id="ARBA00048921"/>
    </source>
</evidence>
<dbReference type="Pfam" id="PF00106">
    <property type="entry name" value="adh_short"/>
    <property type="match status" value="1"/>
</dbReference>
<comment type="catalytic activity">
    <reaction evidence="14">
        <text>resolvin D1 + NAD(+) = 17-oxoresolvin D1 + NADH + H(+)</text>
        <dbReference type="Rhea" id="RHEA:50128"/>
        <dbReference type="ChEBI" id="CHEBI:15378"/>
        <dbReference type="ChEBI" id="CHEBI:57540"/>
        <dbReference type="ChEBI" id="CHEBI:57945"/>
        <dbReference type="ChEBI" id="CHEBI:132079"/>
        <dbReference type="ChEBI" id="CHEBI:132081"/>
    </reaction>
    <physiologicalReaction direction="left-to-right" evidence="14">
        <dbReference type="Rhea" id="RHEA:50129"/>
    </physiologicalReaction>
</comment>
<comment type="catalytic activity">
    <reaction evidence="13">
        <text>(11R)-hydroxy-(5Z,8Z,12E,14Z)-eicosatetraenoate + NAD(+) = 11-oxo-(5Z,8Z,12E,14Z)-eicosatetraenoate + NADH + H(+)</text>
        <dbReference type="Rhea" id="RHEA:48640"/>
        <dbReference type="ChEBI" id="CHEBI:15378"/>
        <dbReference type="ChEBI" id="CHEBI:57540"/>
        <dbReference type="ChEBI" id="CHEBI:57945"/>
        <dbReference type="ChEBI" id="CHEBI:78836"/>
        <dbReference type="ChEBI" id="CHEBI:90697"/>
    </reaction>
    <physiologicalReaction direction="left-to-right" evidence="13">
        <dbReference type="Rhea" id="RHEA:48641"/>
    </physiologicalReaction>
</comment>
<evidence type="ECO:0000256" key="20">
    <source>
        <dbReference type="ARBA" id="ARBA00049151"/>
    </source>
</evidence>
<comment type="function">
    <text evidence="8">Catalyzes the NAD-dependent dehydrogenation (oxidation) of a broad array of hydroxylated polyunsaturated fatty acids (mainly eicosanoids and docosanoids, including prostaglandins, lipoxins and resolvins), yielding their corresponding keto (oxo) metabolites. Decreases the levels of the pro-proliferative prostaglandins such as prostaglandin E2 (whose activity is increased in cancer because of an increase in the expression of cyclooxygenase 2) and generates oxo-fatty acid products that can profoundly influence cell function by abrogating pro-inflammatory cytokine expression. Converts resolvins E1, D1 and D2 to their oxo products, which represents a mode of resolvin inactivation. Resolvin E1 plays important roles during the resolution phase of acute inflammation, while resolvins D1 and D2 have a unique role in obesity-induced adipose inflammation.</text>
</comment>
<evidence type="ECO:0000256" key="21">
    <source>
        <dbReference type="ARBA" id="ARBA00049188"/>
    </source>
</evidence>
<dbReference type="GO" id="GO:0016404">
    <property type="term" value="F:15-hydroxyprostaglandin dehydrogenase (NAD+) activity"/>
    <property type="evidence" value="ECO:0007669"/>
    <property type="project" value="UniProtKB-EC"/>
</dbReference>
<dbReference type="InterPro" id="IPR036291">
    <property type="entry name" value="NAD(P)-bd_dom_sf"/>
</dbReference>
<dbReference type="AlphaFoldDB" id="A0A0N1PH34"/>
<evidence type="ECO:0000256" key="7">
    <source>
        <dbReference type="ARBA" id="ARBA00042026"/>
    </source>
</evidence>
<dbReference type="PROSITE" id="PS00061">
    <property type="entry name" value="ADH_SHORT"/>
    <property type="match status" value="1"/>
</dbReference>
<dbReference type="InParanoid" id="A0A0N1PH34"/>
<evidence type="ECO:0000256" key="1">
    <source>
        <dbReference type="ARBA" id="ARBA00006484"/>
    </source>
</evidence>
<name>A0A0N1PH34_PAPMA</name>
<sequence>MVRWDVKGKSLFLKAGLKQVAILDIAEDVGKAFTADLNKTYPGKVIFVKCDVGNEECITAAFNEVVAKFKTVDIVFNNAGIMNDAPHIWRKMCDVNVQGLISFTYKAIKHMRTDEGGAGGTVINIASTGAITKHDVLPAYCATKSAVLQFSQCIAGNLFEQAGIRILTLCPGPTDTPYKPYMTKIYIKLYFTKIIRKVATLTGGTLFEQAGIRILTLCPGPTDTPLLHDLKKKGSDEKAGERLDNFLSHPMIKQSVDSAVNAMLKMYEEGENGSIWLTTDNKPVKNITPVVDAAFNSFMDAIMK</sequence>
<comment type="catalytic activity">
    <reaction evidence="12">
        <text>15-oxo-(5S,6R)-dihydroxy-(7E,9E,11Z)-eicosatrienoate + NADH + H(+) = (5S,6R,15S)-trihydroxy-(7E,9E,11Z)-eicosatrienoate + NAD(+)</text>
        <dbReference type="Rhea" id="RHEA:41596"/>
        <dbReference type="ChEBI" id="CHEBI:15378"/>
        <dbReference type="ChEBI" id="CHEBI:57540"/>
        <dbReference type="ChEBI" id="CHEBI:57945"/>
        <dbReference type="ChEBI" id="CHEBI:78325"/>
        <dbReference type="ChEBI" id="CHEBI:78329"/>
    </reaction>
    <physiologicalReaction direction="left-to-right" evidence="12">
        <dbReference type="Rhea" id="RHEA:41597"/>
    </physiologicalReaction>
</comment>
<evidence type="ECO:0000256" key="11">
    <source>
        <dbReference type="ARBA" id="ARBA00048008"/>
    </source>
</evidence>
<comment type="catalytic activity">
    <reaction evidence="11">
        <text>14-hydroxy-(4Z,7Z,10Z,12E,16Z,19Z)-docosahexaenoate + NAD(+) = 14-oxo-(4Z,7Z,10Z,12E,16Z,19Z)-docosahexaenoate + NADH + H(+)</text>
        <dbReference type="Rhea" id="RHEA:48952"/>
        <dbReference type="ChEBI" id="CHEBI:15378"/>
        <dbReference type="ChEBI" id="CHEBI:57540"/>
        <dbReference type="ChEBI" id="CHEBI:57945"/>
        <dbReference type="ChEBI" id="CHEBI:90866"/>
        <dbReference type="ChEBI" id="CHEBI:90867"/>
    </reaction>
    <physiologicalReaction direction="left-to-right" evidence="11">
        <dbReference type="Rhea" id="RHEA:48953"/>
    </physiologicalReaction>
</comment>
<keyword evidence="2" id="KW-0560">Oxidoreductase</keyword>
<comment type="catalytic activity">
    <reaction evidence="10">
        <text>resolvin D1 + NAD(+) = 8-oxoresolvin D1 + NADH + H(+)</text>
        <dbReference type="Rhea" id="RHEA:50124"/>
        <dbReference type="ChEBI" id="CHEBI:15378"/>
        <dbReference type="ChEBI" id="CHEBI:57540"/>
        <dbReference type="ChEBI" id="CHEBI:57945"/>
        <dbReference type="ChEBI" id="CHEBI:132079"/>
        <dbReference type="ChEBI" id="CHEBI:132080"/>
    </reaction>
    <physiologicalReaction direction="left-to-right" evidence="10">
        <dbReference type="Rhea" id="RHEA:50125"/>
    </physiologicalReaction>
</comment>
<evidence type="ECO:0000256" key="2">
    <source>
        <dbReference type="ARBA" id="ARBA00023002"/>
    </source>
</evidence>
<evidence type="ECO:0000256" key="22">
    <source>
        <dbReference type="RuleBase" id="RU000363"/>
    </source>
</evidence>
<evidence type="ECO:0000256" key="5">
    <source>
        <dbReference type="ARBA" id="ARBA00040276"/>
    </source>
</evidence>
<evidence type="ECO:0000256" key="15">
    <source>
        <dbReference type="ARBA" id="ARBA00048393"/>
    </source>
</evidence>
<dbReference type="PRINTS" id="PR00081">
    <property type="entry name" value="GDHRDH"/>
</dbReference>
<proteinExistence type="inferred from homology"/>
<evidence type="ECO:0000256" key="14">
    <source>
        <dbReference type="ARBA" id="ARBA00048170"/>
    </source>
</evidence>
<dbReference type="EC" id="1.1.1.141" evidence="3"/>
<evidence type="ECO:0000256" key="9">
    <source>
        <dbReference type="ARBA" id="ARBA00047325"/>
    </source>
</evidence>
<dbReference type="PANTHER" id="PTHR44229:SF4">
    <property type="entry name" value="15-HYDROXYPROSTAGLANDIN DEHYDROGENASE [NAD(+)]"/>
    <property type="match status" value="1"/>
</dbReference>
<evidence type="ECO:0000256" key="18">
    <source>
        <dbReference type="ARBA" id="ARBA00048739"/>
    </source>
</evidence>